<sequence>MANIALSINDFKKALLFVTLTTITIGGIVGLVRQFGFGDDSLKALTLGLASSVSWAIAASVWAFRRPWTVEFLARWSGRPIIHGVWFGSLYTNYDTSSSDSSNAIPIAFVIKQTYLGYSLLSYTENRESQTLMEALSVDDQHSTVHLRYMYEFYIRKPKERKLITGAAELKLIEAGSRLKGHYLTNSPTQGFVDLNLIQRDCNGIDTFGAAQKLYIERKAHRKAEEG</sequence>
<evidence type="ECO:0000313" key="3">
    <source>
        <dbReference type="Proteomes" id="UP001168380"/>
    </source>
</evidence>
<keyword evidence="3" id="KW-1185">Reference proteome</keyword>
<dbReference type="RefSeq" id="WP_302712637.1">
    <property type="nucleotide sequence ID" value="NZ_JAULRT010000052.1"/>
</dbReference>
<evidence type="ECO:0008006" key="4">
    <source>
        <dbReference type="Google" id="ProtNLM"/>
    </source>
</evidence>
<dbReference type="EMBL" id="JAULRT010000052">
    <property type="protein sequence ID" value="MDO3382395.1"/>
    <property type="molecule type" value="Genomic_DNA"/>
</dbReference>
<keyword evidence="1" id="KW-1133">Transmembrane helix</keyword>
<accession>A0ABT8TEK7</accession>
<organism evidence="2 3">
    <name type="scientific">Gilvimarinus algae</name>
    <dbReference type="NCBI Taxonomy" id="3058037"/>
    <lineage>
        <taxon>Bacteria</taxon>
        <taxon>Pseudomonadati</taxon>
        <taxon>Pseudomonadota</taxon>
        <taxon>Gammaproteobacteria</taxon>
        <taxon>Cellvibrionales</taxon>
        <taxon>Cellvibrionaceae</taxon>
        <taxon>Gilvimarinus</taxon>
    </lineage>
</organism>
<keyword evidence="1" id="KW-0812">Transmembrane</keyword>
<evidence type="ECO:0000313" key="2">
    <source>
        <dbReference type="EMBL" id="MDO3382395.1"/>
    </source>
</evidence>
<proteinExistence type="predicted"/>
<gene>
    <name evidence="2" type="ORF">QWI16_09425</name>
</gene>
<reference evidence="2" key="1">
    <citation type="submission" date="2023-07" db="EMBL/GenBank/DDBJ databases">
        <title>Gilvimarinus algae sp. nov., isolated from the surface of Kelp.</title>
        <authorList>
            <person name="Sun Y.Y."/>
            <person name="Gong Y."/>
            <person name="Du Z.J."/>
        </authorList>
    </citation>
    <scope>NUCLEOTIDE SEQUENCE</scope>
    <source>
        <strain evidence="2">SDUM040014</strain>
    </source>
</reference>
<feature type="transmembrane region" description="Helical" evidence="1">
    <location>
        <begin position="44"/>
        <end position="64"/>
    </location>
</feature>
<keyword evidence="1" id="KW-0472">Membrane</keyword>
<comment type="caution">
    <text evidence="2">The sequence shown here is derived from an EMBL/GenBank/DDBJ whole genome shotgun (WGS) entry which is preliminary data.</text>
</comment>
<name>A0ABT8TEK7_9GAMM</name>
<protein>
    <recommendedName>
        <fullName evidence="4">SMODS-associating 2TM beta-strand rich effector domain-containing protein</fullName>
    </recommendedName>
</protein>
<dbReference type="Proteomes" id="UP001168380">
    <property type="component" value="Unassembled WGS sequence"/>
</dbReference>
<feature type="transmembrane region" description="Helical" evidence="1">
    <location>
        <begin position="14"/>
        <end position="32"/>
    </location>
</feature>
<evidence type="ECO:0000256" key="1">
    <source>
        <dbReference type="SAM" id="Phobius"/>
    </source>
</evidence>